<dbReference type="EnsemblMetazoa" id="G21556.2">
    <property type="protein sequence ID" value="G21556.2:cds"/>
    <property type="gene ID" value="G21556"/>
</dbReference>
<dbReference type="InterPro" id="IPR003123">
    <property type="entry name" value="VPS9"/>
</dbReference>
<evidence type="ECO:0000256" key="1">
    <source>
        <dbReference type="SAM" id="Coils"/>
    </source>
</evidence>
<sequence>MNMDTTLASVMKNIADALQLDSNNKLEDAYVKYTECVFQIMSTLIKDVKSKDGKVLITKEVMKYVQLGSQCMERILIVVNTISKTTVMSDQKSAPGTATTPIYRPPTSPASDPDTNKPGCRFSAPVPPIQDSPDRTMFQRTKSLGPLDLAYKRNQLLMAAYKARQAKLNARNAFDLSLTLQRKMAENLAIAKLQEEALSKKMKERQQRLDDLANQKFGSSNKETKEIYKQVLNYEQDAEWLQNMRKELEENPSDPSVISKVMQAVLCCKDHPLTEKLKAYQYKIYERIYPLVSDKMEESKKVTVPLDKSFWPSKPKVKDKLAEEKWDENSDDHPEEDKGIMEAGEVTLREDKSEISLSELSSEKSKSLEEISADVKEDLEKAMDMGDKLQHKLEESNEKTLKMAQRVSLDVESYHAENMDDLFDDEDEEKEDDEDDEKSIGNQDVTVPKERAGSSEELKLSGRALRSDSSQSLEDPEQINKLKMEAYKRHLKGISEDVHCYLDKLQEMFICAYEQLGSPEGRDCCYSQLEEPFFKPIWQYLLALYRFGNKSLEIQLAHVMTVHMNGSPADLGVKAKLRLQSHDQNVNDIPYKPAIEELRSISSQVTLLGKLESLVKSSRLICRCVEEHYNTIGENAPAIGADDLLPILSYVIVRTGLPQIVSECSILEEFIHEGYIMGEEGYCLTSVQTALKYLETLSNNLLASDEE</sequence>
<dbReference type="Gene3D" id="1.20.1050.80">
    <property type="entry name" value="VPS9 domain"/>
    <property type="match status" value="1"/>
</dbReference>
<dbReference type="InterPro" id="IPR045046">
    <property type="entry name" value="Vps9-like"/>
</dbReference>
<dbReference type="PANTHER" id="PTHR23101">
    <property type="entry name" value="RAB GDP/GTP EXCHANGE FACTOR"/>
    <property type="match status" value="1"/>
</dbReference>
<dbReference type="AlphaFoldDB" id="A0A8W8K028"/>
<feature type="coiled-coil region" evidence="1">
    <location>
        <begin position="195"/>
        <end position="251"/>
    </location>
</feature>
<feature type="compositionally biased region" description="Acidic residues" evidence="2">
    <location>
        <begin position="419"/>
        <end position="437"/>
    </location>
</feature>
<name>A0A8W8K028_MAGGI</name>
<dbReference type="PANTHER" id="PTHR23101:SF98">
    <property type="entry name" value="VPS9 DOMAIN-CONTAINING PROTEIN 1"/>
    <property type="match status" value="1"/>
</dbReference>
<feature type="region of interest" description="Disordered" evidence="2">
    <location>
        <begin position="418"/>
        <end position="477"/>
    </location>
</feature>
<dbReference type="SMART" id="SM00167">
    <property type="entry name" value="VPS9"/>
    <property type="match status" value="1"/>
</dbReference>
<organism evidence="4 5">
    <name type="scientific">Magallana gigas</name>
    <name type="common">Pacific oyster</name>
    <name type="synonym">Crassostrea gigas</name>
    <dbReference type="NCBI Taxonomy" id="29159"/>
    <lineage>
        <taxon>Eukaryota</taxon>
        <taxon>Metazoa</taxon>
        <taxon>Spiralia</taxon>
        <taxon>Lophotrochozoa</taxon>
        <taxon>Mollusca</taxon>
        <taxon>Bivalvia</taxon>
        <taxon>Autobranchia</taxon>
        <taxon>Pteriomorphia</taxon>
        <taxon>Ostreida</taxon>
        <taxon>Ostreoidea</taxon>
        <taxon>Ostreidae</taxon>
        <taxon>Magallana</taxon>
    </lineage>
</organism>
<dbReference type="OMA" id="CLKPAMP"/>
<accession>A0A8W8K028</accession>
<feature type="compositionally biased region" description="Basic and acidic residues" evidence="2">
    <location>
        <begin position="447"/>
        <end position="460"/>
    </location>
</feature>
<dbReference type="OrthoDB" id="10264848at2759"/>
<feature type="compositionally biased region" description="Polar residues" evidence="2">
    <location>
        <begin position="88"/>
        <end position="100"/>
    </location>
</feature>
<dbReference type="GO" id="GO:0030139">
    <property type="term" value="C:endocytic vesicle"/>
    <property type="evidence" value="ECO:0007669"/>
    <property type="project" value="TreeGrafter"/>
</dbReference>
<reference evidence="4" key="1">
    <citation type="submission" date="2022-08" db="UniProtKB">
        <authorList>
            <consortium name="EnsemblMetazoa"/>
        </authorList>
    </citation>
    <scope>IDENTIFICATION</scope>
    <source>
        <strain evidence="4">05x7-T-G4-1.051#20</strain>
    </source>
</reference>
<evidence type="ECO:0000313" key="5">
    <source>
        <dbReference type="Proteomes" id="UP000005408"/>
    </source>
</evidence>
<dbReference type="GO" id="GO:0005085">
    <property type="term" value="F:guanyl-nucleotide exchange factor activity"/>
    <property type="evidence" value="ECO:0007669"/>
    <property type="project" value="InterPro"/>
</dbReference>
<dbReference type="GO" id="GO:0016192">
    <property type="term" value="P:vesicle-mediated transport"/>
    <property type="evidence" value="ECO:0007669"/>
    <property type="project" value="InterPro"/>
</dbReference>
<proteinExistence type="predicted"/>
<dbReference type="PROSITE" id="PS51205">
    <property type="entry name" value="VPS9"/>
    <property type="match status" value="1"/>
</dbReference>
<dbReference type="Proteomes" id="UP000005408">
    <property type="component" value="Unassembled WGS sequence"/>
</dbReference>
<keyword evidence="5" id="KW-1185">Reference proteome</keyword>
<evidence type="ECO:0000313" key="4">
    <source>
        <dbReference type="EnsemblMetazoa" id="G21556.2:cds"/>
    </source>
</evidence>
<dbReference type="Pfam" id="PF02204">
    <property type="entry name" value="VPS9"/>
    <property type="match status" value="1"/>
</dbReference>
<evidence type="ECO:0000256" key="2">
    <source>
        <dbReference type="SAM" id="MobiDB-lite"/>
    </source>
</evidence>
<keyword evidence="1" id="KW-0175">Coiled coil</keyword>
<dbReference type="InterPro" id="IPR037191">
    <property type="entry name" value="VPS9_dom_sf"/>
</dbReference>
<feature type="domain" description="VPS9" evidence="3">
    <location>
        <begin position="550"/>
        <end position="703"/>
    </location>
</feature>
<evidence type="ECO:0000259" key="3">
    <source>
        <dbReference type="PROSITE" id="PS51205"/>
    </source>
</evidence>
<dbReference type="GO" id="GO:0005829">
    <property type="term" value="C:cytosol"/>
    <property type="evidence" value="ECO:0007669"/>
    <property type="project" value="TreeGrafter"/>
</dbReference>
<protein>
    <recommendedName>
        <fullName evidence="3">VPS9 domain-containing protein</fullName>
    </recommendedName>
</protein>
<dbReference type="GO" id="GO:0031267">
    <property type="term" value="F:small GTPase binding"/>
    <property type="evidence" value="ECO:0007669"/>
    <property type="project" value="TreeGrafter"/>
</dbReference>
<feature type="region of interest" description="Disordered" evidence="2">
    <location>
        <begin position="88"/>
        <end position="117"/>
    </location>
</feature>
<dbReference type="SUPFAM" id="SSF109993">
    <property type="entry name" value="VPS9 domain"/>
    <property type="match status" value="1"/>
</dbReference>